<sequence>MNTATKLGSYVLGLAVVFGGALGAGKAFGPVAAPAVEDHSAMTAPTASAEHGEHATQQATNDTPGGLQVSENGYTLNPLTETIKPGEPTDVRFTVTGPDGGPVTDYQVEHDKKLHFIVVSRDLRSFQHVHPEMTPDGTWSVKLTLPKAGAYRAFADFTPTGGEALTLGADLSVAGDYKPEALPQDSRTATVDGYTVTLEGELTPGQASKLTLRVSKDGKPVTDLQPYLGAYGHLVALRARDLAYLHVHPDGEPGDGKTKAGPEIVFYAEVPSTGDYRLFLDFQHEGEVRTADFTLGAGRQPAIPTPAPSGHGH</sequence>
<feature type="compositionally biased region" description="Polar residues" evidence="1">
    <location>
        <begin position="55"/>
        <end position="72"/>
    </location>
</feature>
<feature type="region of interest" description="Disordered" evidence="1">
    <location>
        <begin position="41"/>
        <end position="72"/>
    </location>
</feature>
<dbReference type="RefSeq" id="WP_185075049.1">
    <property type="nucleotide sequence ID" value="NZ_JACHMB010000001.1"/>
</dbReference>
<evidence type="ECO:0000313" key="2">
    <source>
        <dbReference type="EMBL" id="MBB5781824.1"/>
    </source>
</evidence>
<proteinExistence type="predicted"/>
<organism evidence="2 3">
    <name type="scientific">Nonomuraea jabiensis</name>
    <dbReference type="NCBI Taxonomy" id="882448"/>
    <lineage>
        <taxon>Bacteria</taxon>
        <taxon>Bacillati</taxon>
        <taxon>Actinomycetota</taxon>
        <taxon>Actinomycetes</taxon>
        <taxon>Streptosporangiales</taxon>
        <taxon>Streptosporangiaceae</taxon>
        <taxon>Nonomuraea</taxon>
    </lineage>
</organism>
<dbReference type="EMBL" id="JACHMB010000001">
    <property type="protein sequence ID" value="MBB5781824.1"/>
    <property type="molecule type" value="Genomic_DNA"/>
</dbReference>
<dbReference type="Proteomes" id="UP000579153">
    <property type="component" value="Unassembled WGS sequence"/>
</dbReference>
<accession>A0A7W9GDK2</accession>
<evidence type="ECO:0000313" key="3">
    <source>
        <dbReference type="Proteomes" id="UP000579153"/>
    </source>
</evidence>
<reference evidence="2 3" key="1">
    <citation type="submission" date="2020-08" db="EMBL/GenBank/DDBJ databases">
        <title>Sequencing the genomes of 1000 actinobacteria strains.</title>
        <authorList>
            <person name="Klenk H.-P."/>
        </authorList>
    </citation>
    <scope>NUCLEOTIDE SEQUENCE [LARGE SCALE GENOMIC DNA]</scope>
    <source>
        <strain evidence="2 3">DSM 45507</strain>
    </source>
</reference>
<protein>
    <recommendedName>
        <fullName evidence="4">Secreted protein</fullName>
    </recommendedName>
</protein>
<evidence type="ECO:0008006" key="4">
    <source>
        <dbReference type="Google" id="ProtNLM"/>
    </source>
</evidence>
<keyword evidence="3" id="KW-1185">Reference proteome</keyword>
<name>A0A7W9GDK2_9ACTN</name>
<dbReference type="AlphaFoldDB" id="A0A7W9GDK2"/>
<comment type="caution">
    <text evidence="2">The sequence shown here is derived from an EMBL/GenBank/DDBJ whole genome shotgun (WGS) entry which is preliminary data.</text>
</comment>
<gene>
    <name evidence="2" type="ORF">HD596_008580</name>
</gene>
<evidence type="ECO:0000256" key="1">
    <source>
        <dbReference type="SAM" id="MobiDB-lite"/>
    </source>
</evidence>